<dbReference type="InterPro" id="IPR057279">
    <property type="entry name" value="MGAT4"/>
</dbReference>
<gene>
    <name evidence="7" type="ORF">DME_LOCUS7874</name>
</gene>
<evidence type="ECO:0000259" key="6">
    <source>
        <dbReference type="Pfam" id="PF23524"/>
    </source>
</evidence>
<organism evidence="8 10">
    <name type="scientific">Dracunculus medinensis</name>
    <name type="common">Guinea worm</name>
    <dbReference type="NCBI Taxonomy" id="318479"/>
    <lineage>
        <taxon>Eukaryota</taxon>
        <taxon>Metazoa</taxon>
        <taxon>Ecdysozoa</taxon>
        <taxon>Nematoda</taxon>
        <taxon>Chromadorea</taxon>
        <taxon>Rhabditida</taxon>
        <taxon>Spirurina</taxon>
        <taxon>Dracunculoidea</taxon>
        <taxon>Dracunculidae</taxon>
        <taxon>Dracunculus</taxon>
    </lineage>
</organism>
<dbReference type="AlphaFoldDB" id="A0A0N4U9T6"/>
<keyword evidence="9" id="KW-1185">Reference proteome</keyword>
<dbReference type="STRING" id="318479.A0A0N4U9T6"/>
<keyword evidence="4" id="KW-0472">Membrane</keyword>
<name>A0A0N4U9T6_DRAME</name>
<evidence type="ECO:0000313" key="10">
    <source>
        <dbReference type="WBParaSite" id="DME_0000386901-mRNA-1"/>
    </source>
</evidence>
<feature type="domain" description="MGAT4 conserved region" evidence="5">
    <location>
        <begin position="94"/>
        <end position="346"/>
    </location>
</feature>
<dbReference type="Proteomes" id="UP000038040">
    <property type="component" value="Unplaced"/>
</dbReference>
<protein>
    <submittedName>
        <fullName evidence="10">Alpha-1,3-mannosyl-glycoprotein 4-beta-N-acetylglucosaminyltransferase A</fullName>
    </submittedName>
</protein>
<keyword evidence="4" id="KW-1133">Transmembrane helix</keyword>
<reference evidence="7 9" key="2">
    <citation type="submission" date="2018-11" db="EMBL/GenBank/DDBJ databases">
        <authorList>
            <consortium name="Pathogen Informatics"/>
        </authorList>
    </citation>
    <scope>NUCLEOTIDE SEQUENCE [LARGE SCALE GENOMIC DNA]</scope>
</reference>
<proteinExistence type="predicted"/>
<dbReference type="GO" id="GO:0005793">
    <property type="term" value="C:endoplasmic reticulum-Golgi intermediate compartment"/>
    <property type="evidence" value="ECO:0007669"/>
    <property type="project" value="TreeGrafter"/>
</dbReference>
<dbReference type="GO" id="GO:0008375">
    <property type="term" value="F:acetylglucosaminyltransferase activity"/>
    <property type="evidence" value="ECO:0007669"/>
    <property type="project" value="TreeGrafter"/>
</dbReference>
<evidence type="ECO:0000256" key="1">
    <source>
        <dbReference type="ARBA" id="ARBA00004922"/>
    </source>
</evidence>
<evidence type="ECO:0000313" key="8">
    <source>
        <dbReference type="Proteomes" id="UP000038040"/>
    </source>
</evidence>
<dbReference type="Pfam" id="PF23524">
    <property type="entry name" value="MGAT4A_C"/>
    <property type="match status" value="1"/>
</dbReference>
<feature type="transmembrane region" description="Helical" evidence="4">
    <location>
        <begin position="12"/>
        <end position="32"/>
    </location>
</feature>
<dbReference type="Proteomes" id="UP000274756">
    <property type="component" value="Unassembled WGS sequence"/>
</dbReference>
<evidence type="ECO:0000313" key="9">
    <source>
        <dbReference type="Proteomes" id="UP000274756"/>
    </source>
</evidence>
<dbReference type="InterPro" id="IPR056576">
    <property type="entry name" value="MGAT4_A/B/C_C"/>
</dbReference>
<comment type="pathway">
    <text evidence="1">Protein modification; protein glycosylation.</text>
</comment>
<sequence>MLRFFFIRRPAWVMWLLIILTTVCVHLITMHFNALRFDEFRLEVMQELEFYKRQLQMEAGISLPTSFDFLPHLYLASNVLFTPALSIPAISSFLSTRLVIGIPTVSRLNISYVLPTLQSLLSEMSNEEAANTTIVLMIADEKGPSSSFAVNTIKSLKSEFPQFIKSGLLQLIMPHPEWYPSDLHSVPPTFNDSPERMYWRTKQNLDYIYLMSYCQRRGEYYMQLEDDLITKPGYITKVHKFIAERALKPWFMLEFSSLGFIGKLFRTSDLPLLIQFIMLFYREKPVDWLLDSFFINKYCSPEKSTKECNSEVAKQFRLRHRPSLFQHIGTHSSLAGKLQKLRERDFGATQHFIAHKDNPAAKISTTLKAYKTHTITNAYTGTSFFWSFAPKGDDYILIEFEKTVKLRGFLCRTGNPDHPNDILDENDAILIRKARYHEFEQVAIFNKYGTVRLELRSAVDIDAIKINIQQERSFWIIINEIQVIVE</sequence>
<reference evidence="10" key="1">
    <citation type="submission" date="2017-02" db="UniProtKB">
        <authorList>
            <consortium name="WormBaseParasite"/>
        </authorList>
    </citation>
    <scope>IDENTIFICATION</scope>
</reference>
<dbReference type="InterPro" id="IPR006759">
    <property type="entry name" value="Glyco_transf_54"/>
</dbReference>
<dbReference type="GO" id="GO:0006487">
    <property type="term" value="P:protein N-linked glycosylation"/>
    <property type="evidence" value="ECO:0007669"/>
    <property type="project" value="TreeGrafter"/>
</dbReference>
<dbReference type="GO" id="GO:0005783">
    <property type="term" value="C:endoplasmic reticulum"/>
    <property type="evidence" value="ECO:0007669"/>
    <property type="project" value="TreeGrafter"/>
</dbReference>
<dbReference type="Pfam" id="PF04666">
    <property type="entry name" value="MGAT4_cons"/>
    <property type="match status" value="1"/>
</dbReference>
<dbReference type="GO" id="GO:0005795">
    <property type="term" value="C:Golgi stack"/>
    <property type="evidence" value="ECO:0007669"/>
    <property type="project" value="TreeGrafter"/>
</dbReference>
<accession>A0A0N4U9T6</accession>
<evidence type="ECO:0000256" key="2">
    <source>
        <dbReference type="ARBA" id="ARBA00022676"/>
    </source>
</evidence>
<evidence type="ECO:0000313" key="7">
    <source>
        <dbReference type="EMBL" id="VDN57901.1"/>
    </source>
</evidence>
<keyword evidence="3" id="KW-0808">Transferase</keyword>
<dbReference type="PANTHER" id="PTHR12062:SF9">
    <property type="entry name" value="ALPHA-1,3-MANNOSYL-GLYCOPROTEIN 4-BETA-N-ACETYLGLUCOSAMINYLTRANSFERASE A, ISOFORM A"/>
    <property type="match status" value="1"/>
</dbReference>
<evidence type="ECO:0000256" key="3">
    <source>
        <dbReference type="ARBA" id="ARBA00022679"/>
    </source>
</evidence>
<keyword evidence="4" id="KW-0812">Transmembrane</keyword>
<keyword evidence="2" id="KW-0328">Glycosyltransferase</keyword>
<evidence type="ECO:0000256" key="4">
    <source>
        <dbReference type="SAM" id="Phobius"/>
    </source>
</evidence>
<evidence type="ECO:0000259" key="5">
    <source>
        <dbReference type="Pfam" id="PF04666"/>
    </source>
</evidence>
<dbReference type="WBParaSite" id="DME_0000386901-mRNA-1">
    <property type="protein sequence ID" value="DME_0000386901-mRNA-1"/>
    <property type="gene ID" value="DME_0000386901"/>
</dbReference>
<feature type="domain" description="MGAT4 A/B/C C-terminal" evidence="6">
    <location>
        <begin position="361"/>
        <end position="480"/>
    </location>
</feature>
<dbReference type="EMBL" id="UYYG01001163">
    <property type="protein sequence ID" value="VDN57901.1"/>
    <property type="molecule type" value="Genomic_DNA"/>
</dbReference>
<dbReference type="PANTHER" id="PTHR12062">
    <property type="entry name" value="N-ACETYLGLUCOSAMINYLTRANSFERASE VI"/>
    <property type="match status" value="1"/>
</dbReference>
<dbReference type="OrthoDB" id="2016523at2759"/>